<name>A0AAD4QJG6_9AGAM</name>
<keyword evidence="1" id="KW-0812">Transmembrane</keyword>
<evidence type="ECO:0000313" key="3">
    <source>
        <dbReference type="Proteomes" id="UP001203297"/>
    </source>
</evidence>
<evidence type="ECO:0000256" key="1">
    <source>
        <dbReference type="SAM" id="Phobius"/>
    </source>
</evidence>
<accession>A0AAD4QJG6</accession>
<dbReference type="AlphaFoldDB" id="A0AAD4QJG6"/>
<protein>
    <submittedName>
        <fullName evidence="2">Uncharacterized protein</fullName>
    </submittedName>
</protein>
<organism evidence="2 3">
    <name type="scientific">Multifurca ochricompacta</name>
    <dbReference type="NCBI Taxonomy" id="376703"/>
    <lineage>
        <taxon>Eukaryota</taxon>
        <taxon>Fungi</taxon>
        <taxon>Dikarya</taxon>
        <taxon>Basidiomycota</taxon>
        <taxon>Agaricomycotina</taxon>
        <taxon>Agaricomycetes</taxon>
        <taxon>Russulales</taxon>
        <taxon>Russulaceae</taxon>
        <taxon>Multifurca</taxon>
    </lineage>
</organism>
<keyword evidence="1" id="KW-0472">Membrane</keyword>
<keyword evidence="1" id="KW-1133">Transmembrane helix</keyword>
<proteinExistence type="predicted"/>
<keyword evidence="3" id="KW-1185">Reference proteome</keyword>
<evidence type="ECO:0000313" key="2">
    <source>
        <dbReference type="EMBL" id="KAI0297892.1"/>
    </source>
</evidence>
<sequence length="81" mass="8724">MAYATIVLVAINIICMILVACQAKIVVDTLEGKLSSVDTRSLPRPPQYGLYFKHPPSSAGIICSLNCTVGISKTFGKLLRI</sequence>
<reference evidence="2" key="1">
    <citation type="journal article" date="2022" name="New Phytol.">
        <title>Evolutionary transition to the ectomycorrhizal habit in the genomes of a hyperdiverse lineage of mushroom-forming fungi.</title>
        <authorList>
            <person name="Looney B."/>
            <person name="Miyauchi S."/>
            <person name="Morin E."/>
            <person name="Drula E."/>
            <person name="Courty P.E."/>
            <person name="Kohler A."/>
            <person name="Kuo A."/>
            <person name="LaButti K."/>
            <person name="Pangilinan J."/>
            <person name="Lipzen A."/>
            <person name="Riley R."/>
            <person name="Andreopoulos W."/>
            <person name="He G."/>
            <person name="Johnson J."/>
            <person name="Nolan M."/>
            <person name="Tritt A."/>
            <person name="Barry K.W."/>
            <person name="Grigoriev I.V."/>
            <person name="Nagy L.G."/>
            <person name="Hibbett D."/>
            <person name="Henrissat B."/>
            <person name="Matheny P.B."/>
            <person name="Labbe J."/>
            <person name="Martin F.M."/>
        </authorList>
    </citation>
    <scope>NUCLEOTIDE SEQUENCE</scope>
    <source>
        <strain evidence="2">BPL690</strain>
    </source>
</reference>
<comment type="caution">
    <text evidence="2">The sequence shown here is derived from an EMBL/GenBank/DDBJ whole genome shotgun (WGS) entry which is preliminary data.</text>
</comment>
<dbReference type="EMBL" id="WTXG01000032">
    <property type="protein sequence ID" value="KAI0297892.1"/>
    <property type="molecule type" value="Genomic_DNA"/>
</dbReference>
<dbReference type="Proteomes" id="UP001203297">
    <property type="component" value="Unassembled WGS sequence"/>
</dbReference>
<feature type="transmembrane region" description="Helical" evidence="1">
    <location>
        <begin position="6"/>
        <end position="27"/>
    </location>
</feature>
<gene>
    <name evidence="2" type="ORF">B0F90DRAFT_1736744</name>
</gene>